<dbReference type="AlphaFoldDB" id="A0A0P1IU99"/>
<reference evidence="2" key="1">
    <citation type="submission" date="2015-09" db="EMBL/GenBank/DDBJ databases">
        <authorList>
            <person name="Rodrigo-Torres Lidia"/>
            <person name="Arahal R.David."/>
        </authorList>
    </citation>
    <scope>NUCLEOTIDE SEQUENCE [LARGE SCALE GENOMIC DNA]</scope>
    <source>
        <strain evidence="2">CECT 5114</strain>
    </source>
</reference>
<dbReference type="RefSeq" id="WP_058316769.1">
    <property type="nucleotide sequence ID" value="NZ_CYTO01000024.1"/>
</dbReference>
<proteinExistence type="predicted"/>
<dbReference type="Proteomes" id="UP000051184">
    <property type="component" value="Unassembled WGS sequence"/>
</dbReference>
<organism evidence="1 2">
    <name type="scientific">Cognatishimia activa</name>
    <dbReference type="NCBI Taxonomy" id="1715691"/>
    <lineage>
        <taxon>Bacteria</taxon>
        <taxon>Pseudomonadati</taxon>
        <taxon>Pseudomonadota</taxon>
        <taxon>Alphaproteobacteria</taxon>
        <taxon>Rhodobacterales</taxon>
        <taxon>Paracoccaceae</taxon>
        <taxon>Cognatishimia</taxon>
    </lineage>
</organism>
<dbReference type="STRING" id="1715691.TA5113_02644"/>
<sequence length="434" mass="48393">MKFDFSKPVLQKPRLPEPLKAMLRKFSTPTDSAPLAFLPDADLSEEDLIDRVKIPVNNATMRLKADNEVRENAQFLARQERWDSLSERIRMADQTRDTTLQGTPVVDLMLFGARADVVSAAEHALLHGRPAKGSNFFDGIEDFEMVLSENPDDYAIALIVAHMHIDIGWAWRGTVSEADLQDANREAFLAHFTRAGEILDGFCAHELGSPALTAARCALLPGTEHPGDRIADDFEDLIDLDPENPRHMRALGTYMLPQWYGDLPALDLQARRTAARTFDLWGAGAYTWVWFDAILADPNGLEHIDIDYFVDGVHDILERQPDQATANLLAAQIYCAWQAARQRYRDSGNGSAQLASLRAAFETVIHKSLREVHPLIWGHAEMGFDNGVRSVSLERLAQKGRAFAMNAVAQPFMKGLEQGLTIHFGPDGITEIQP</sequence>
<accession>A0A0P1IU99</accession>
<gene>
    <name evidence="1" type="ORF">TA5114_01288</name>
</gene>
<protein>
    <submittedName>
        <fullName evidence="1">Uncharacterized protein</fullName>
    </submittedName>
</protein>
<evidence type="ECO:0000313" key="1">
    <source>
        <dbReference type="EMBL" id="CUK25489.1"/>
    </source>
</evidence>
<dbReference type="EMBL" id="CYUE01000012">
    <property type="protein sequence ID" value="CUK25489.1"/>
    <property type="molecule type" value="Genomic_DNA"/>
</dbReference>
<evidence type="ECO:0000313" key="2">
    <source>
        <dbReference type="Proteomes" id="UP000051184"/>
    </source>
</evidence>
<dbReference type="OrthoDB" id="7734559at2"/>
<name>A0A0P1IU99_9RHOB</name>
<keyword evidence="2" id="KW-1185">Reference proteome</keyword>